<dbReference type="InterPro" id="IPR003594">
    <property type="entry name" value="HATPase_dom"/>
</dbReference>
<dbReference type="Pfam" id="PF02518">
    <property type="entry name" value="HATPase_c"/>
    <property type="match status" value="1"/>
</dbReference>
<dbReference type="InterPro" id="IPR036890">
    <property type="entry name" value="HATPase_C_sf"/>
</dbReference>
<feature type="domain" description="Histidine kinase/HSP90-like ATPase" evidence="8">
    <location>
        <begin position="287"/>
        <end position="376"/>
    </location>
</feature>
<reference evidence="11 12" key="1">
    <citation type="submission" date="2021-03" db="EMBL/GenBank/DDBJ databases">
        <title>Genomic Encyclopedia of Type Strains, Phase IV (KMG-IV): sequencing the most valuable type-strain genomes for metagenomic binning, comparative biology and taxonomic classification.</title>
        <authorList>
            <person name="Goeker M."/>
        </authorList>
    </citation>
    <scope>NUCLEOTIDE SEQUENCE [LARGE SCALE GENOMIC DNA]</scope>
    <source>
        <strain evidence="11 12">DSM 23491</strain>
    </source>
</reference>
<evidence type="ECO:0000256" key="2">
    <source>
        <dbReference type="ARBA" id="ARBA00012438"/>
    </source>
</evidence>
<sequence>MKKCSFRLFPPAMGVMPYLWLIYWLMPVYYLFKLSHTSWEALFGLSLILIFQVAYRQSYWEQGARLLLWVTIEIAIIMTLAIHWDPNFLYVGFFTTAAIGNLRSKKMMLGAVAFLLVAFISTPFFSSNDYDVIGQLGAELALFVTLAIVPFGMRAARRYREMNLQIKDANMQIERLTKQEERQRIARDLHDTLGHTLSMISLKGQLAGKYVTRDPERAVQELKEIEEAARKALTQMRNLVSDMHMVNLQEELLGARQIAEAADIKLEVHGDIEAVQRQHSSLTCTILAMCLRECMTNVVKHSGASRCVITFTDTGTATQLEVADNGKWAHDQERKTEAIRQGHGLFGMRQRLELVEGILDMDPNAATGTIVTVTVPRIVSGNIALSGGGA</sequence>
<feature type="transmembrane region" description="Helical" evidence="7">
    <location>
        <begin position="12"/>
        <end position="32"/>
    </location>
</feature>
<feature type="domain" description="Signal transduction histidine kinase subgroup 3 dimerisation and phosphoacceptor" evidence="9">
    <location>
        <begin position="181"/>
        <end position="244"/>
    </location>
</feature>
<feature type="transmembrane region" description="Helical" evidence="7">
    <location>
        <begin position="38"/>
        <end position="54"/>
    </location>
</feature>
<keyword evidence="4 11" id="KW-0418">Kinase</keyword>
<name>A0ABS4H410_9BACL</name>
<dbReference type="EMBL" id="JAGGKP010000004">
    <property type="protein sequence ID" value="MBP1937211.1"/>
    <property type="molecule type" value="Genomic_DNA"/>
</dbReference>
<feature type="transmembrane region" description="Helical" evidence="7">
    <location>
        <begin position="132"/>
        <end position="153"/>
    </location>
</feature>
<dbReference type="SUPFAM" id="SSF55874">
    <property type="entry name" value="ATPase domain of HSP90 chaperone/DNA topoisomerase II/histidine kinase"/>
    <property type="match status" value="1"/>
</dbReference>
<dbReference type="PANTHER" id="PTHR24421:SF63">
    <property type="entry name" value="SENSOR HISTIDINE KINASE DESK"/>
    <property type="match status" value="1"/>
</dbReference>
<evidence type="ECO:0000256" key="1">
    <source>
        <dbReference type="ARBA" id="ARBA00000085"/>
    </source>
</evidence>
<feature type="transmembrane region" description="Helical" evidence="7">
    <location>
        <begin position="109"/>
        <end position="126"/>
    </location>
</feature>
<dbReference type="GO" id="GO:0004673">
    <property type="term" value="F:protein histidine kinase activity"/>
    <property type="evidence" value="ECO:0007669"/>
    <property type="project" value="UniProtKB-EC"/>
</dbReference>
<dbReference type="Proteomes" id="UP001519273">
    <property type="component" value="Unassembled WGS sequence"/>
</dbReference>
<keyword evidence="12" id="KW-1185">Reference proteome</keyword>
<evidence type="ECO:0000256" key="3">
    <source>
        <dbReference type="ARBA" id="ARBA00022679"/>
    </source>
</evidence>
<comment type="caution">
    <text evidence="11">The sequence shown here is derived from an EMBL/GenBank/DDBJ whole genome shotgun (WGS) entry which is preliminary data.</text>
</comment>
<feature type="coiled-coil region" evidence="6">
    <location>
        <begin position="159"/>
        <end position="186"/>
    </location>
</feature>
<evidence type="ECO:0000259" key="10">
    <source>
        <dbReference type="Pfam" id="PF23540"/>
    </source>
</evidence>
<evidence type="ECO:0000256" key="4">
    <source>
        <dbReference type="ARBA" id="ARBA00022777"/>
    </source>
</evidence>
<dbReference type="InterPro" id="IPR011712">
    <property type="entry name" value="Sig_transdc_His_kin_sub3_dim/P"/>
</dbReference>
<dbReference type="InterPro" id="IPR050482">
    <property type="entry name" value="Sensor_HK_TwoCompSys"/>
</dbReference>
<evidence type="ECO:0000313" key="11">
    <source>
        <dbReference type="EMBL" id="MBP1937211.1"/>
    </source>
</evidence>
<keyword evidence="3 11" id="KW-0808">Transferase</keyword>
<evidence type="ECO:0000259" key="9">
    <source>
        <dbReference type="Pfam" id="PF07730"/>
    </source>
</evidence>
<dbReference type="InterPro" id="IPR056374">
    <property type="entry name" value="DesK/YvfT_N"/>
</dbReference>
<proteinExistence type="predicted"/>
<evidence type="ECO:0000256" key="6">
    <source>
        <dbReference type="SAM" id="Coils"/>
    </source>
</evidence>
<keyword evidence="7" id="KW-0812">Transmembrane</keyword>
<feature type="domain" description="DesK/YvfT N-terminal" evidence="10">
    <location>
        <begin position="6"/>
        <end position="151"/>
    </location>
</feature>
<dbReference type="Gene3D" id="1.20.5.1930">
    <property type="match status" value="1"/>
</dbReference>
<keyword evidence="7" id="KW-0472">Membrane</keyword>
<protein>
    <recommendedName>
        <fullName evidence="2">histidine kinase</fullName>
        <ecNumber evidence="2">2.7.13.3</ecNumber>
    </recommendedName>
</protein>
<dbReference type="Pfam" id="PF07730">
    <property type="entry name" value="HisKA_3"/>
    <property type="match status" value="1"/>
</dbReference>
<dbReference type="PANTHER" id="PTHR24421">
    <property type="entry name" value="NITRATE/NITRITE SENSOR PROTEIN NARX-RELATED"/>
    <property type="match status" value="1"/>
</dbReference>
<evidence type="ECO:0000256" key="5">
    <source>
        <dbReference type="ARBA" id="ARBA00023012"/>
    </source>
</evidence>
<dbReference type="Gene3D" id="3.30.565.10">
    <property type="entry name" value="Histidine kinase-like ATPase, C-terminal domain"/>
    <property type="match status" value="1"/>
</dbReference>
<keyword evidence="7" id="KW-1133">Transmembrane helix</keyword>
<accession>A0ABS4H410</accession>
<dbReference type="Pfam" id="PF23540">
    <property type="entry name" value="DesK_N"/>
    <property type="match status" value="1"/>
</dbReference>
<evidence type="ECO:0000259" key="8">
    <source>
        <dbReference type="Pfam" id="PF02518"/>
    </source>
</evidence>
<dbReference type="CDD" id="cd16917">
    <property type="entry name" value="HATPase_UhpB-NarQ-NarX-like"/>
    <property type="match status" value="1"/>
</dbReference>
<feature type="transmembrane region" description="Helical" evidence="7">
    <location>
        <begin position="66"/>
        <end position="82"/>
    </location>
</feature>
<keyword evidence="5" id="KW-0902">Two-component regulatory system</keyword>
<gene>
    <name evidence="11" type="ORF">J2Z20_002104</name>
</gene>
<organism evidence="11 12">
    <name type="scientific">Paenibacillus sediminis</name>
    <dbReference type="NCBI Taxonomy" id="664909"/>
    <lineage>
        <taxon>Bacteria</taxon>
        <taxon>Bacillati</taxon>
        <taxon>Bacillota</taxon>
        <taxon>Bacilli</taxon>
        <taxon>Bacillales</taxon>
        <taxon>Paenibacillaceae</taxon>
        <taxon>Paenibacillus</taxon>
    </lineage>
</organism>
<dbReference type="EC" id="2.7.13.3" evidence="2"/>
<feature type="transmembrane region" description="Helical" evidence="7">
    <location>
        <begin position="88"/>
        <end position="104"/>
    </location>
</feature>
<comment type="catalytic activity">
    <reaction evidence="1">
        <text>ATP + protein L-histidine = ADP + protein N-phospho-L-histidine.</text>
        <dbReference type="EC" id="2.7.13.3"/>
    </reaction>
</comment>
<evidence type="ECO:0000256" key="7">
    <source>
        <dbReference type="SAM" id="Phobius"/>
    </source>
</evidence>
<dbReference type="RefSeq" id="WP_209849190.1">
    <property type="nucleotide sequence ID" value="NZ_CBCRVE010000008.1"/>
</dbReference>
<evidence type="ECO:0000313" key="12">
    <source>
        <dbReference type="Proteomes" id="UP001519273"/>
    </source>
</evidence>
<keyword evidence="6" id="KW-0175">Coiled coil</keyword>